<dbReference type="RefSeq" id="WP_147162118.1">
    <property type="nucleotide sequence ID" value="NZ_BJZO01000003.1"/>
</dbReference>
<evidence type="ECO:0000256" key="1">
    <source>
        <dbReference type="SAM" id="SignalP"/>
    </source>
</evidence>
<reference evidence="3 4" key="1">
    <citation type="submission" date="2019-07" db="EMBL/GenBank/DDBJ databases">
        <title>Whole genome shotgun sequence of Rhodospirillum oryzae NBRC 107573.</title>
        <authorList>
            <person name="Hosoyama A."/>
            <person name="Uohara A."/>
            <person name="Ohji S."/>
            <person name="Ichikawa N."/>
        </authorList>
    </citation>
    <scope>NUCLEOTIDE SEQUENCE [LARGE SCALE GENOMIC DNA]</scope>
    <source>
        <strain evidence="3 4">NBRC 107573</strain>
    </source>
</reference>
<keyword evidence="4" id="KW-1185">Reference proteome</keyword>
<keyword evidence="1" id="KW-0732">Signal</keyword>
<dbReference type="EMBL" id="BJZO01000003">
    <property type="protein sequence ID" value="GEO80047.1"/>
    <property type="molecule type" value="Genomic_DNA"/>
</dbReference>
<feature type="chain" id="PRO_5022060816" evidence="1">
    <location>
        <begin position="30"/>
        <end position="460"/>
    </location>
</feature>
<dbReference type="OrthoDB" id="9807916at2"/>
<dbReference type="PIRSF" id="PIRSF029063">
    <property type="entry name" value="IV_sec_VirJ"/>
    <property type="match status" value="1"/>
</dbReference>
<dbReference type="Gene3D" id="3.40.50.1820">
    <property type="entry name" value="alpha/beta hydrolase"/>
    <property type="match status" value="2"/>
</dbReference>
<protein>
    <submittedName>
        <fullName evidence="3">Virulence factor</fullName>
    </submittedName>
</protein>
<evidence type="ECO:0000313" key="3">
    <source>
        <dbReference type="EMBL" id="GEO80047.1"/>
    </source>
</evidence>
<gene>
    <name evidence="3" type="ORF">ROR02_01780</name>
</gene>
<organism evidence="3 4">
    <name type="scientific">Pararhodospirillum oryzae</name>
    <dbReference type="NCBI Taxonomy" id="478448"/>
    <lineage>
        <taxon>Bacteria</taxon>
        <taxon>Pseudomonadati</taxon>
        <taxon>Pseudomonadota</taxon>
        <taxon>Alphaproteobacteria</taxon>
        <taxon>Rhodospirillales</taxon>
        <taxon>Rhodospirillaceae</taxon>
        <taxon>Pararhodospirillum</taxon>
    </lineage>
</organism>
<dbReference type="AlphaFoldDB" id="A0A512H3M9"/>
<name>A0A512H3M9_9PROT</name>
<dbReference type="InterPro" id="IPR011225">
    <property type="entry name" value="IV_sec_VirJ"/>
</dbReference>
<sequence length="460" mass="48426">MSLRYALRHGIAVGLMSAALLGPSAPARAEVILPTGTVETGNLPLPRLALPQGSPRGFVFLFSGAQGWGTTDEALAARWRREGVAVIGLDTPAWLARAASAEGECADLAGDLEGLSQTLQQALGQDQYRPPVVAGLGMGGTVALAALASAPVRSFAAALAVDPAPMLPLGTPLCRDQKPPLPPGSAGFGFPGADLADPATVVLTPTALPDARAQARLAHRAQPQVRLVRATGPLPGILDRRMRRVLWSLDQPTDTSVVPLPAAATQSVLAIVYSGDGGWRDLDRDIARRLQAQGIPALGIDSLRAFWKRKTPEEAAAQLSQLIRHYTEAWGVNRVLMIGYSFGADLLPETLVALPAEDRARIAQVSLLALSPVGDFEINPTGWMGQPPVQPTPTLPALRRLDPSKIQCLYGRDEAEDSACPGLESEGVEVVVLPGGHHFDGAYGHLTDIITTGLKARLSP</sequence>
<dbReference type="InterPro" id="IPR029058">
    <property type="entry name" value="AB_hydrolase_fold"/>
</dbReference>
<proteinExistence type="predicted"/>
<dbReference type="Proteomes" id="UP000321567">
    <property type="component" value="Unassembled WGS sequence"/>
</dbReference>
<evidence type="ECO:0000259" key="2">
    <source>
        <dbReference type="Pfam" id="PF06057"/>
    </source>
</evidence>
<accession>A0A512H3M9</accession>
<evidence type="ECO:0000313" key="4">
    <source>
        <dbReference type="Proteomes" id="UP000321567"/>
    </source>
</evidence>
<comment type="caution">
    <text evidence="3">The sequence shown here is derived from an EMBL/GenBank/DDBJ whole genome shotgun (WGS) entry which is preliminary data.</text>
</comment>
<feature type="signal peptide" evidence="1">
    <location>
        <begin position="1"/>
        <end position="29"/>
    </location>
</feature>
<dbReference type="InterPro" id="IPR010333">
    <property type="entry name" value="VirJ"/>
</dbReference>
<feature type="domain" description="Bacterial virulence" evidence="2">
    <location>
        <begin position="268"/>
        <end position="457"/>
    </location>
</feature>
<dbReference type="Pfam" id="PF06057">
    <property type="entry name" value="VirJ"/>
    <property type="match status" value="1"/>
</dbReference>
<dbReference type="SUPFAM" id="SSF53474">
    <property type="entry name" value="alpha/beta-Hydrolases"/>
    <property type="match status" value="2"/>
</dbReference>